<dbReference type="Pfam" id="PF11611">
    <property type="entry name" value="DUF4352"/>
    <property type="match status" value="1"/>
</dbReference>
<accession>A0ABU0K591</accession>
<evidence type="ECO:0000256" key="3">
    <source>
        <dbReference type="SAM" id="SignalP"/>
    </source>
</evidence>
<comment type="caution">
    <text evidence="5">The sequence shown here is derived from an EMBL/GenBank/DDBJ whole genome shotgun (WGS) entry which is preliminary data.</text>
</comment>
<keyword evidence="6" id="KW-1185">Reference proteome</keyword>
<keyword evidence="1 3" id="KW-0732">Signal</keyword>
<proteinExistence type="predicted"/>
<feature type="chain" id="PRO_5046234932" description="DUF4352 domain-containing protein" evidence="3">
    <location>
        <begin position="20"/>
        <end position="229"/>
    </location>
</feature>
<evidence type="ECO:0000256" key="2">
    <source>
        <dbReference type="SAM" id="MobiDB-lite"/>
    </source>
</evidence>
<feature type="domain" description="DUF4352" evidence="4">
    <location>
        <begin position="90"/>
        <end position="213"/>
    </location>
</feature>
<name>A0ABU0K591_9BACL</name>
<dbReference type="PROSITE" id="PS51257">
    <property type="entry name" value="PROKAR_LIPOPROTEIN"/>
    <property type="match status" value="1"/>
</dbReference>
<dbReference type="Gene3D" id="2.60.40.1240">
    <property type="match status" value="1"/>
</dbReference>
<feature type="compositionally biased region" description="Polar residues" evidence="2">
    <location>
        <begin position="24"/>
        <end position="51"/>
    </location>
</feature>
<feature type="signal peptide" evidence="3">
    <location>
        <begin position="1"/>
        <end position="19"/>
    </location>
</feature>
<dbReference type="InterPro" id="IPR029051">
    <property type="entry name" value="DUF4352"/>
</dbReference>
<evidence type="ECO:0000313" key="6">
    <source>
        <dbReference type="Proteomes" id="UP001226720"/>
    </source>
</evidence>
<dbReference type="GeneID" id="301327289"/>
<reference evidence="5" key="1">
    <citation type="submission" date="2023-07" db="EMBL/GenBank/DDBJ databases">
        <title>Genomic Encyclopedia of Type Strains, Phase IV (KMG-IV): sequencing the most valuable type-strain genomes for metagenomic binning, comparative biology and taxonomic classification.</title>
        <authorList>
            <person name="Goeker M."/>
        </authorList>
    </citation>
    <scope>NUCLEOTIDE SEQUENCE [LARGE SCALE GENOMIC DNA]</scope>
    <source>
        <strain evidence="5">JSM 076093</strain>
    </source>
</reference>
<evidence type="ECO:0000256" key="1">
    <source>
        <dbReference type="ARBA" id="ARBA00022729"/>
    </source>
</evidence>
<sequence length="229" mass="24944">MKYVVVTLLSASLLLGGCAANNEGQSTGSQNEPSTNTSEANDNQNKDSSINESDKSIMDSPQAPDDSSLTEVGKTVEDQDGMITLKAISKYDETTSIGDVELTISDVKVMDYAPSPDLVDFFHGYSDNETQFNYVKLRVNVKNTSDQTVNFAPVSLLETGSEKKGFEDDFYLENLYGNLAPGEEKAGQLGFVLNETDVEKLESITVNTSDVFDENKESLTEAKSITIPF</sequence>
<gene>
    <name evidence="5" type="ORF">QO000_002834</name>
</gene>
<evidence type="ECO:0000259" key="4">
    <source>
        <dbReference type="Pfam" id="PF11611"/>
    </source>
</evidence>
<dbReference type="InterPro" id="IPR029050">
    <property type="entry name" value="Immunoprotect_excell_Ig-like"/>
</dbReference>
<protein>
    <recommendedName>
        <fullName evidence="4">DUF4352 domain-containing protein</fullName>
    </recommendedName>
</protein>
<dbReference type="RefSeq" id="WP_301551742.1">
    <property type="nucleotide sequence ID" value="NZ_JAQRMZ010000004.1"/>
</dbReference>
<dbReference type="Proteomes" id="UP001226720">
    <property type="component" value="Unassembled WGS sequence"/>
</dbReference>
<dbReference type="EMBL" id="JAUSWM010000005">
    <property type="protein sequence ID" value="MDQ0483850.1"/>
    <property type="molecule type" value="Genomic_DNA"/>
</dbReference>
<feature type="region of interest" description="Disordered" evidence="2">
    <location>
        <begin position="24"/>
        <end position="75"/>
    </location>
</feature>
<evidence type="ECO:0000313" key="5">
    <source>
        <dbReference type="EMBL" id="MDQ0483850.1"/>
    </source>
</evidence>
<organism evidence="5 6">
    <name type="scientific">Guptibacillus hwajinpoensis</name>
    <dbReference type="NCBI Taxonomy" id="208199"/>
    <lineage>
        <taxon>Bacteria</taxon>
        <taxon>Bacillati</taxon>
        <taxon>Bacillota</taxon>
        <taxon>Bacilli</taxon>
        <taxon>Bacillales</taxon>
        <taxon>Guptibacillaceae</taxon>
        <taxon>Guptibacillus</taxon>
    </lineage>
</organism>